<feature type="signal peptide" evidence="1">
    <location>
        <begin position="1"/>
        <end position="20"/>
    </location>
</feature>
<gene>
    <name evidence="2" type="ORF">NWE73_15295</name>
</gene>
<organism evidence="2 3">
    <name type="scientific">Bdellovibrio svalbardensis</name>
    <dbReference type="NCBI Taxonomy" id="2972972"/>
    <lineage>
        <taxon>Bacteria</taxon>
        <taxon>Pseudomonadati</taxon>
        <taxon>Bdellovibrionota</taxon>
        <taxon>Bdellovibrionia</taxon>
        <taxon>Bdellovibrionales</taxon>
        <taxon>Pseudobdellovibrionaceae</taxon>
        <taxon>Bdellovibrio</taxon>
    </lineage>
</organism>
<name>A0ABT6DNS8_9BACT</name>
<accession>A0ABT6DNS8</accession>
<dbReference type="EMBL" id="JANRMI010000004">
    <property type="protein sequence ID" value="MDG0817745.1"/>
    <property type="molecule type" value="Genomic_DNA"/>
</dbReference>
<comment type="caution">
    <text evidence="2">The sequence shown here is derived from an EMBL/GenBank/DDBJ whole genome shotgun (WGS) entry which is preliminary data.</text>
</comment>
<keyword evidence="1" id="KW-0732">Signal</keyword>
<dbReference type="RefSeq" id="WP_277579216.1">
    <property type="nucleotide sequence ID" value="NZ_JANRMI010000004.1"/>
</dbReference>
<evidence type="ECO:0000313" key="2">
    <source>
        <dbReference type="EMBL" id="MDG0817745.1"/>
    </source>
</evidence>
<dbReference type="Proteomes" id="UP001152321">
    <property type="component" value="Unassembled WGS sequence"/>
</dbReference>
<evidence type="ECO:0000256" key="1">
    <source>
        <dbReference type="SAM" id="SignalP"/>
    </source>
</evidence>
<keyword evidence="3" id="KW-1185">Reference proteome</keyword>
<reference evidence="2" key="1">
    <citation type="submission" date="2022-08" db="EMBL/GenBank/DDBJ databases">
        <title>Novel Bdellovibrio Species Isolated from Svalbard: Designation Bdellovibrio svalbardensis.</title>
        <authorList>
            <person name="Mitchell R.J."/>
            <person name="Choi S.Y."/>
        </authorList>
    </citation>
    <scope>NUCLEOTIDE SEQUENCE</scope>
    <source>
        <strain evidence="2">PAP01</strain>
    </source>
</reference>
<evidence type="ECO:0000313" key="3">
    <source>
        <dbReference type="Proteomes" id="UP001152321"/>
    </source>
</evidence>
<protein>
    <submittedName>
        <fullName evidence="2">Porin family protein</fullName>
    </submittedName>
</protein>
<proteinExistence type="predicted"/>
<sequence length="189" mass="20859">MKFQAYIFLAAVLGTSVASAREFKLSSGPGYTVSPLYGYETVYRDSPTPHLATRAMYGLRVTVGEDILSAEVEYSKASDTENMSTAPEKIYNEDEIAKLGIRSTYRFNNYLHSSLRVGAQATRGIEETTSSGILTRKDKDIRYNPYAGLQLGVSFGVFSLNASSTMVFRDYSDLSKNDIQNTLSFGVGY</sequence>
<feature type="chain" id="PRO_5046980773" evidence="1">
    <location>
        <begin position="21"/>
        <end position="189"/>
    </location>
</feature>